<dbReference type="Gene3D" id="3.20.20.70">
    <property type="entry name" value="Aldolase class I"/>
    <property type="match status" value="2"/>
</dbReference>
<dbReference type="InterPro" id="IPR001155">
    <property type="entry name" value="OxRdtase_FMN_N"/>
</dbReference>
<evidence type="ECO:0000313" key="3">
    <source>
        <dbReference type="Proteomes" id="UP001215151"/>
    </source>
</evidence>
<dbReference type="PANTHER" id="PTHR22893:SF91">
    <property type="entry name" value="NADPH DEHYDROGENASE 2-RELATED"/>
    <property type="match status" value="1"/>
</dbReference>
<dbReference type="GO" id="GO:0010181">
    <property type="term" value="F:FMN binding"/>
    <property type="evidence" value="ECO:0007669"/>
    <property type="project" value="InterPro"/>
</dbReference>
<reference evidence="2" key="1">
    <citation type="submission" date="2022-11" db="EMBL/GenBank/DDBJ databases">
        <title>Genome Sequence of Cubamyces cubensis.</title>
        <authorList>
            <person name="Buettner E."/>
        </authorList>
    </citation>
    <scope>NUCLEOTIDE SEQUENCE</scope>
    <source>
        <strain evidence="2">MPL-01</strain>
    </source>
</reference>
<evidence type="ECO:0000259" key="1">
    <source>
        <dbReference type="Pfam" id="PF00724"/>
    </source>
</evidence>
<accession>A0AAD7TN85</accession>
<dbReference type="GO" id="GO:0016491">
    <property type="term" value="F:oxidoreductase activity"/>
    <property type="evidence" value="ECO:0007669"/>
    <property type="project" value="InterPro"/>
</dbReference>
<comment type="caution">
    <text evidence="2">The sequence shown here is derived from an EMBL/GenBank/DDBJ whole genome shotgun (WGS) entry which is preliminary data.</text>
</comment>
<gene>
    <name evidence="2" type="ORF">ONZ51_g9783</name>
</gene>
<dbReference type="SUPFAM" id="SSF51395">
    <property type="entry name" value="FMN-linked oxidoreductases"/>
    <property type="match status" value="2"/>
</dbReference>
<dbReference type="EMBL" id="JAPEVG010000349">
    <property type="protein sequence ID" value="KAJ8468213.1"/>
    <property type="molecule type" value="Genomic_DNA"/>
</dbReference>
<sequence length="812" mass="90427">MSDPTGLPKLFQPVRVGDTPLGHRVVFAPLTRCRVNKRGMQTDIGVEYYAQRASFPGTLLISEATYVASFAQGRSPHAPGIFNQEQIASWKRVADAVHAKGSFIFMQIWALGRAARTATIERKEYPDLSCVSASDIPLKGRDDVGHPRPLTIPEIEEYIAAFAQAARNAVYGAGFDGVEIHAAHGYLVDQFTQEMSNRRTDEYGGSIENRCRFALEIVAAVSNAVGEQKTAIRISPWSDFQDMRMPDPVPTFTYMVSRLASDHPNLAYLHVVEPGISGGTDGVAKPGESNEFIRKIWLPRPLVSVGGYTRDKALQVAEETGQLIAFGRAFVSNPDLPRRLLQNIPLAEWDRELFYTPEDPHGYIDYPAADEDEEPSCNGFDTVALNLVVVVLRYRRCPDVELWLGARAGRSAKVWEIEDHSIEGLAYTEPLLDLTQDMADTNEPVPKLFQSVQVGDATVAHRVVLAPLTRCRANTKHVHTDLAVTYYAQRASVPGTLMISEATFIAPYAGLDDHVPGIWNQEQIAAWRKIVDAIHAKGSYIFLQLWALGRAAEIEPLKAEGYPYVSASDIPLSDGPEGEIPRPLTIPEIKQYVEAYVQAARNAVFGAGFDGVEVHCAHGYLPDQFIQDVSNKRTDEYGGSIENRCRFALEIIEAVTQAVGEQKTAFRISPWSTFQDMRMEDPIPTFTYLVSKVAEDYPGLAYIHVVEPGLAGGRDIQAKDGESNDFIRKIWLPRPLVSAGRYTRESAIERAEQTGELIAFGRLFISNPDLPLRLRKNLTLLRWDRAHYHTIEDPHGYTDYPFAEENREELGV</sequence>
<dbReference type="AlphaFoldDB" id="A0AAD7TN85"/>
<evidence type="ECO:0000313" key="2">
    <source>
        <dbReference type="EMBL" id="KAJ8468213.1"/>
    </source>
</evidence>
<dbReference type="CDD" id="cd02933">
    <property type="entry name" value="OYE_like_FMN"/>
    <property type="match status" value="2"/>
</dbReference>
<dbReference type="InterPro" id="IPR045247">
    <property type="entry name" value="Oye-like"/>
</dbReference>
<dbReference type="PANTHER" id="PTHR22893">
    <property type="entry name" value="NADH OXIDOREDUCTASE-RELATED"/>
    <property type="match status" value="1"/>
</dbReference>
<keyword evidence="3" id="KW-1185">Reference proteome</keyword>
<dbReference type="Proteomes" id="UP001215151">
    <property type="component" value="Unassembled WGS sequence"/>
</dbReference>
<dbReference type="InterPro" id="IPR013785">
    <property type="entry name" value="Aldolase_TIM"/>
</dbReference>
<dbReference type="FunFam" id="3.20.20.70:FF:000138">
    <property type="entry name" value="NADPH dehydrogenase 1"/>
    <property type="match status" value="2"/>
</dbReference>
<feature type="domain" description="NADH:flavin oxidoreductase/NADH oxidase N-terminal" evidence="1">
    <location>
        <begin position="447"/>
        <end position="779"/>
    </location>
</feature>
<name>A0AAD7TN85_9APHY</name>
<dbReference type="Pfam" id="PF00724">
    <property type="entry name" value="Oxidored_FMN"/>
    <property type="match status" value="2"/>
</dbReference>
<protein>
    <recommendedName>
        <fullName evidence="1">NADH:flavin oxidoreductase/NADH oxidase N-terminal domain-containing protein</fullName>
    </recommendedName>
</protein>
<proteinExistence type="predicted"/>
<organism evidence="2 3">
    <name type="scientific">Trametes cubensis</name>
    <dbReference type="NCBI Taxonomy" id="1111947"/>
    <lineage>
        <taxon>Eukaryota</taxon>
        <taxon>Fungi</taxon>
        <taxon>Dikarya</taxon>
        <taxon>Basidiomycota</taxon>
        <taxon>Agaricomycotina</taxon>
        <taxon>Agaricomycetes</taxon>
        <taxon>Polyporales</taxon>
        <taxon>Polyporaceae</taxon>
        <taxon>Trametes</taxon>
    </lineage>
</organism>
<feature type="domain" description="NADH:flavin oxidoreductase/NADH oxidase N-terminal" evidence="1">
    <location>
        <begin position="9"/>
        <end position="346"/>
    </location>
</feature>